<gene>
    <name evidence="2" type="ORF">DY023_16600</name>
</gene>
<dbReference type="AlphaFoldDB" id="A0A371NQM5"/>
<feature type="transmembrane region" description="Helical" evidence="1">
    <location>
        <begin position="224"/>
        <end position="244"/>
    </location>
</feature>
<evidence type="ECO:0000256" key="1">
    <source>
        <dbReference type="SAM" id="Phobius"/>
    </source>
</evidence>
<feature type="transmembrane region" description="Helical" evidence="1">
    <location>
        <begin position="132"/>
        <end position="161"/>
    </location>
</feature>
<dbReference type="EMBL" id="QUAB01000048">
    <property type="protein sequence ID" value="REJ03935.1"/>
    <property type="molecule type" value="Genomic_DNA"/>
</dbReference>
<comment type="caution">
    <text evidence="2">The sequence shown here is derived from an EMBL/GenBank/DDBJ whole genome shotgun (WGS) entry which is preliminary data.</text>
</comment>
<sequence>MKNPRSAKGRHPTLARSSYAIGVLALLAALGLIGITTAGADLLDIAPRRAWAGWLHWAFDSEPWWFALALGMVFIGVQMLASPRLHGGGAGEQSVRNWIAGITMATAVGTIAAWLLAVVGGIFWAVTVRPLTVLPVAAVVFTGFATALVAAGGVLAGRYYLPRDSAARLSDEIRDLELEVEFRAEDLRLVSRDHPVLMVCGGLAVSIALVVGLAFLWHVTVPTLPASTVGIVLGSVLASLTMLIDTPGYPAQQRGLIGGLAWFLHTLSSVGVAFVGTAALADPLDDAPLWVGNTAGISVLLGLFLLSMWAGYAVQRGARNHGFQNRLLTWIFPFTMLLLSSVSAANRLAARRSELAATVGGDNTDSDEAEQIRAWLTG</sequence>
<evidence type="ECO:0000313" key="3">
    <source>
        <dbReference type="Proteomes" id="UP000262172"/>
    </source>
</evidence>
<keyword evidence="1" id="KW-0472">Membrane</keyword>
<reference evidence="2 3" key="1">
    <citation type="submission" date="2018-08" db="EMBL/GenBank/DDBJ databases">
        <title>Isolation, diversity and antifungal activity of Actinobacteria from cow dung.</title>
        <authorList>
            <person name="Ling L."/>
        </authorList>
    </citation>
    <scope>NUCLEOTIDE SEQUENCE [LARGE SCALE GENOMIC DNA]</scope>
    <source>
        <strain evidence="2 3">NEAU-LLE</strain>
    </source>
</reference>
<keyword evidence="1" id="KW-0812">Transmembrane</keyword>
<feature type="transmembrane region" description="Helical" evidence="1">
    <location>
        <begin position="102"/>
        <end position="126"/>
    </location>
</feature>
<keyword evidence="1" id="KW-1133">Transmembrane helix</keyword>
<feature type="transmembrane region" description="Helical" evidence="1">
    <location>
        <begin position="196"/>
        <end position="218"/>
    </location>
</feature>
<name>A0A371NQM5_9MICO</name>
<proteinExistence type="predicted"/>
<dbReference type="RefSeq" id="WP_116243455.1">
    <property type="nucleotide sequence ID" value="NZ_QUAB01000048.1"/>
</dbReference>
<keyword evidence="3" id="KW-1185">Reference proteome</keyword>
<organism evidence="2 3">
    <name type="scientific">Microbacterium bovistercoris</name>
    <dbReference type="NCBI Taxonomy" id="2293570"/>
    <lineage>
        <taxon>Bacteria</taxon>
        <taxon>Bacillati</taxon>
        <taxon>Actinomycetota</taxon>
        <taxon>Actinomycetes</taxon>
        <taxon>Micrococcales</taxon>
        <taxon>Microbacteriaceae</taxon>
        <taxon>Microbacterium</taxon>
    </lineage>
</organism>
<feature type="transmembrane region" description="Helical" evidence="1">
    <location>
        <begin position="64"/>
        <end position="81"/>
    </location>
</feature>
<dbReference type="Proteomes" id="UP000262172">
    <property type="component" value="Unassembled WGS sequence"/>
</dbReference>
<protein>
    <submittedName>
        <fullName evidence="2">Uncharacterized protein</fullName>
    </submittedName>
</protein>
<feature type="transmembrane region" description="Helical" evidence="1">
    <location>
        <begin position="256"/>
        <end position="281"/>
    </location>
</feature>
<feature type="transmembrane region" description="Helical" evidence="1">
    <location>
        <begin position="287"/>
        <end position="306"/>
    </location>
</feature>
<accession>A0A371NQM5</accession>
<evidence type="ECO:0000313" key="2">
    <source>
        <dbReference type="EMBL" id="REJ03935.1"/>
    </source>
</evidence>
<feature type="transmembrane region" description="Helical" evidence="1">
    <location>
        <begin position="327"/>
        <end position="345"/>
    </location>
</feature>